<name>A0ABD2A085_VESSQ</name>
<evidence type="ECO:0000313" key="2">
    <source>
        <dbReference type="EMBL" id="KAL2714009.1"/>
    </source>
</evidence>
<accession>A0ABD2A085</accession>
<evidence type="ECO:0000313" key="3">
    <source>
        <dbReference type="Proteomes" id="UP001607302"/>
    </source>
</evidence>
<feature type="transmembrane region" description="Helical" evidence="1">
    <location>
        <begin position="102"/>
        <end position="122"/>
    </location>
</feature>
<proteinExistence type="predicted"/>
<gene>
    <name evidence="2" type="ORF">V1478_016566</name>
</gene>
<keyword evidence="1" id="KW-0812">Transmembrane</keyword>
<comment type="caution">
    <text evidence="2">The sequence shown here is derived from an EMBL/GenBank/DDBJ whole genome shotgun (WGS) entry which is preliminary data.</text>
</comment>
<evidence type="ECO:0000256" key="1">
    <source>
        <dbReference type="SAM" id="Phobius"/>
    </source>
</evidence>
<dbReference type="EMBL" id="JAUDFV010000157">
    <property type="protein sequence ID" value="KAL2714009.1"/>
    <property type="molecule type" value="Genomic_DNA"/>
</dbReference>
<sequence>MFRCAIAIAAASKVDRSERVEKFRANGEDFERGVTGKEQTTSLEYYRIPKIWKIRDHPYRLKIYRRKVKDVVPLTDLTLARKRKEMADSWLDVQHASLLTVGYLYTVLFLVPVDLCLIRFVLPNYMLYECLGDFDHQRRAMSSLDADNTIIT</sequence>
<keyword evidence="1" id="KW-1133">Transmembrane helix</keyword>
<keyword evidence="3" id="KW-1185">Reference proteome</keyword>
<keyword evidence="1" id="KW-0472">Membrane</keyword>
<organism evidence="2 3">
    <name type="scientific">Vespula squamosa</name>
    <name type="common">Southern yellow jacket</name>
    <name type="synonym">Wasp</name>
    <dbReference type="NCBI Taxonomy" id="30214"/>
    <lineage>
        <taxon>Eukaryota</taxon>
        <taxon>Metazoa</taxon>
        <taxon>Ecdysozoa</taxon>
        <taxon>Arthropoda</taxon>
        <taxon>Hexapoda</taxon>
        <taxon>Insecta</taxon>
        <taxon>Pterygota</taxon>
        <taxon>Neoptera</taxon>
        <taxon>Endopterygota</taxon>
        <taxon>Hymenoptera</taxon>
        <taxon>Apocrita</taxon>
        <taxon>Aculeata</taxon>
        <taxon>Vespoidea</taxon>
        <taxon>Vespidae</taxon>
        <taxon>Vespinae</taxon>
        <taxon>Vespula</taxon>
    </lineage>
</organism>
<reference evidence="2 3" key="1">
    <citation type="journal article" date="2024" name="Ann. Entomol. Soc. Am.">
        <title>Genomic analyses of the southern and eastern yellowjacket wasps (Hymenoptera: Vespidae) reveal evolutionary signatures of social life.</title>
        <authorList>
            <person name="Catto M.A."/>
            <person name="Caine P.B."/>
            <person name="Orr S.E."/>
            <person name="Hunt B.G."/>
            <person name="Goodisman M.A.D."/>
        </authorList>
    </citation>
    <scope>NUCLEOTIDE SEQUENCE [LARGE SCALE GENOMIC DNA]</scope>
    <source>
        <strain evidence="2">233</strain>
        <tissue evidence="2">Head and thorax</tissue>
    </source>
</reference>
<protein>
    <submittedName>
        <fullName evidence="2">Uncharacterized protein</fullName>
    </submittedName>
</protein>
<dbReference type="AlphaFoldDB" id="A0ABD2A085"/>
<dbReference type="Proteomes" id="UP001607302">
    <property type="component" value="Unassembled WGS sequence"/>
</dbReference>